<sequence>MREVSYRFYATLLDGFQNYMSSSETYHKYYGFSENPSITEEEFEAKAFQDFINQINRVPFESEAADRGTAFNEIVDCLIENRKSEMMDIRSDRENGLIVANYNGREYSFSLSLCVETANYYRGALTQVHTTGLLKTRYGQVELYGYIDELMPSVIHDIKTTGSYSAFKYKENWQHKVYPFCLRQQGAMVDEFHYDIFVFDSKNRFNGRHTEKYLFNEERDTQLLVNQCESLIEFLEMNKALITDKKVFNNE</sequence>
<evidence type="ECO:0000313" key="1">
    <source>
        <dbReference type="EMBL" id="MPL90222.1"/>
    </source>
</evidence>
<name>A0A644VHS1_9ZZZZ</name>
<reference evidence="1" key="1">
    <citation type="submission" date="2019-08" db="EMBL/GenBank/DDBJ databases">
        <authorList>
            <person name="Kucharzyk K."/>
            <person name="Murdoch R.W."/>
            <person name="Higgins S."/>
            <person name="Loffler F."/>
        </authorList>
    </citation>
    <scope>NUCLEOTIDE SEQUENCE</scope>
</reference>
<organism evidence="1">
    <name type="scientific">bioreactor metagenome</name>
    <dbReference type="NCBI Taxonomy" id="1076179"/>
    <lineage>
        <taxon>unclassified sequences</taxon>
        <taxon>metagenomes</taxon>
        <taxon>ecological metagenomes</taxon>
    </lineage>
</organism>
<protein>
    <submittedName>
        <fullName evidence="1">Uncharacterized protein</fullName>
    </submittedName>
</protein>
<proteinExistence type="predicted"/>
<dbReference type="EMBL" id="VSSQ01000298">
    <property type="protein sequence ID" value="MPL90222.1"/>
    <property type="molecule type" value="Genomic_DNA"/>
</dbReference>
<accession>A0A644VHS1</accession>
<dbReference type="AlphaFoldDB" id="A0A644VHS1"/>
<gene>
    <name evidence="1" type="ORF">SDC9_36269</name>
</gene>
<comment type="caution">
    <text evidence="1">The sequence shown here is derived from an EMBL/GenBank/DDBJ whole genome shotgun (WGS) entry which is preliminary data.</text>
</comment>